<gene>
    <name evidence="2" type="ORF">CLUMA_CG002731</name>
</gene>
<sequence length="84" mass="9899">MGQMEALEEERKQFKLLTIQRHLLLFLYFLWLAMLSIIELLVLNSMDKHNIKLRLMDSNEISWFVGSSCLYALEAVSVLHQQCL</sequence>
<evidence type="ECO:0000256" key="1">
    <source>
        <dbReference type="SAM" id="Phobius"/>
    </source>
</evidence>
<dbReference type="AlphaFoldDB" id="A0A1J1HNH6"/>
<dbReference type="EMBL" id="CVRI01000010">
    <property type="protein sequence ID" value="CRK88940.1"/>
    <property type="molecule type" value="Genomic_DNA"/>
</dbReference>
<organism evidence="2 3">
    <name type="scientific">Clunio marinus</name>
    <dbReference type="NCBI Taxonomy" id="568069"/>
    <lineage>
        <taxon>Eukaryota</taxon>
        <taxon>Metazoa</taxon>
        <taxon>Ecdysozoa</taxon>
        <taxon>Arthropoda</taxon>
        <taxon>Hexapoda</taxon>
        <taxon>Insecta</taxon>
        <taxon>Pterygota</taxon>
        <taxon>Neoptera</taxon>
        <taxon>Endopterygota</taxon>
        <taxon>Diptera</taxon>
        <taxon>Nematocera</taxon>
        <taxon>Chironomoidea</taxon>
        <taxon>Chironomidae</taxon>
        <taxon>Clunio</taxon>
    </lineage>
</organism>
<keyword evidence="3" id="KW-1185">Reference proteome</keyword>
<evidence type="ECO:0000313" key="2">
    <source>
        <dbReference type="EMBL" id="CRK88940.1"/>
    </source>
</evidence>
<protein>
    <submittedName>
        <fullName evidence="2">CLUMA_CG002731, isoform A</fullName>
    </submittedName>
</protein>
<reference evidence="2 3" key="1">
    <citation type="submission" date="2015-04" db="EMBL/GenBank/DDBJ databases">
        <authorList>
            <person name="Syromyatnikov M.Y."/>
            <person name="Popov V.N."/>
        </authorList>
    </citation>
    <scope>NUCLEOTIDE SEQUENCE [LARGE SCALE GENOMIC DNA]</scope>
</reference>
<evidence type="ECO:0000313" key="3">
    <source>
        <dbReference type="Proteomes" id="UP000183832"/>
    </source>
</evidence>
<keyword evidence="1" id="KW-0812">Transmembrane</keyword>
<proteinExistence type="predicted"/>
<accession>A0A1J1HNH6</accession>
<keyword evidence="1" id="KW-1133">Transmembrane helix</keyword>
<dbReference type="Proteomes" id="UP000183832">
    <property type="component" value="Unassembled WGS sequence"/>
</dbReference>
<name>A0A1J1HNH6_9DIPT</name>
<keyword evidence="1" id="KW-0472">Membrane</keyword>
<feature type="transmembrane region" description="Helical" evidence="1">
    <location>
        <begin position="21"/>
        <end position="41"/>
    </location>
</feature>